<comment type="caution">
    <text evidence="6">The sequence shown here is derived from an EMBL/GenBank/DDBJ whole genome shotgun (WGS) entry which is preliminary data.</text>
</comment>
<comment type="similarity">
    <text evidence="1">Belongs to the protein kinase superfamily. ADCK protein kinase family.</text>
</comment>
<dbReference type="AlphaFoldDB" id="A0A132PHI0"/>
<dbReference type="CDD" id="cd13970">
    <property type="entry name" value="ABC1_ADCK3"/>
    <property type="match status" value="1"/>
</dbReference>
<sequence>MPLAGFTARAVGGRFVAEFRQRSGDTDAVTRFHERTADRYTDLLGHSRGVLMKVGQLMSMVDGDAFGSGGFSPYQKALTRLRADAPPMDVALIRDVLGAELGDAVDLFAEFDDEPMAAASIGQVHRAVLRDGRDVAIKIQYPGVAQAIRDDLANTELLATVMRFATAAAGVAADIRSLAREAAARIAEEVDYRHEAQMITRFGALYRGHPFIRIPEVIPEASGDRVLTMTLLPGMDWETAQHADQELKNRWTEIIARFVHGNFRHGNLLHNDPHPGNYRFGADGTVGFLDFGCVKVLPERLRHPWVAMNRAALEGRFDDCRALMAELGFFATGRPITLDELRSWWDVLLHEMTDMPQPVTYTSAATARLMHALFSPSADNPVNRMLVPEDFSMFPRVQLALTHIGAGMNASLYAKALMDDMDGVAEPVTELGRRHHEWVRQRGLPMALDSHARR</sequence>
<dbReference type="STRING" id="59750.AWC31_23890"/>
<evidence type="ECO:0000256" key="2">
    <source>
        <dbReference type="ARBA" id="ARBA00022679"/>
    </source>
</evidence>
<evidence type="ECO:0000313" key="6">
    <source>
        <dbReference type="EMBL" id="KWX21724.1"/>
    </source>
</evidence>
<protein>
    <submittedName>
        <fullName evidence="6">ABC transporter</fullName>
    </submittedName>
</protein>
<keyword evidence="7" id="KW-1185">Reference proteome</keyword>
<dbReference type="InterPro" id="IPR011009">
    <property type="entry name" value="Kinase-like_dom_sf"/>
</dbReference>
<dbReference type="PATRIC" id="fig|59750.3.peg.2204"/>
<dbReference type="InterPro" id="IPR004147">
    <property type="entry name" value="ABC1_dom"/>
</dbReference>
<gene>
    <name evidence="6" type="ORF">AFM11_24225</name>
</gene>
<keyword evidence="3" id="KW-0547">Nucleotide-binding</keyword>
<dbReference type="PANTHER" id="PTHR43851:SF3">
    <property type="entry name" value="COENZYME Q8"/>
    <property type="match status" value="1"/>
</dbReference>
<keyword evidence="4" id="KW-0067">ATP-binding</keyword>
<evidence type="ECO:0000259" key="5">
    <source>
        <dbReference type="Pfam" id="PF03109"/>
    </source>
</evidence>
<dbReference type="GO" id="GO:0005524">
    <property type="term" value="F:ATP binding"/>
    <property type="evidence" value="ECO:0007669"/>
    <property type="project" value="UniProtKB-KW"/>
</dbReference>
<dbReference type="PANTHER" id="PTHR43851">
    <property type="match status" value="1"/>
</dbReference>
<keyword evidence="2" id="KW-0808">Transferase</keyword>
<evidence type="ECO:0000256" key="3">
    <source>
        <dbReference type="ARBA" id="ARBA00022741"/>
    </source>
</evidence>
<dbReference type="EMBL" id="LGTW01000018">
    <property type="protein sequence ID" value="KWX21724.1"/>
    <property type="molecule type" value="Genomic_DNA"/>
</dbReference>
<proteinExistence type="inferred from homology"/>
<dbReference type="InterPro" id="IPR034646">
    <property type="entry name" value="ADCK3_dom"/>
</dbReference>
<name>A0A132PHI0_9MYCO</name>
<reference evidence="6 7" key="1">
    <citation type="submission" date="2015-07" db="EMBL/GenBank/DDBJ databases">
        <title>A draft genome sequence of Mycobacterium wolinskyi.</title>
        <authorList>
            <person name="de Man T.J."/>
            <person name="Perry K.A."/>
            <person name="Coulliette A.D."/>
            <person name="Jensen B."/>
            <person name="Toney N.C."/>
            <person name="Limbago B.M."/>
            <person name="Noble-Wang J."/>
        </authorList>
    </citation>
    <scope>NUCLEOTIDE SEQUENCE [LARGE SCALE GENOMIC DNA]</scope>
    <source>
        <strain evidence="6 7">CDC_01</strain>
    </source>
</reference>
<dbReference type="InterPro" id="IPR051409">
    <property type="entry name" value="Atypical_kinase_ADCK"/>
</dbReference>
<dbReference type="Pfam" id="PF03109">
    <property type="entry name" value="ABC1"/>
    <property type="match status" value="1"/>
</dbReference>
<evidence type="ECO:0000256" key="1">
    <source>
        <dbReference type="ARBA" id="ARBA00009670"/>
    </source>
</evidence>
<organism evidence="6 7">
    <name type="scientific">Mycolicibacterium wolinskyi</name>
    <dbReference type="NCBI Taxonomy" id="59750"/>
    <lineage>
        <taxon>Bacteria</taxon>
        <taxon>Bacillati</taxon>
        <taxon>Actinomycetota</taxon>
        <taxon>Actinomycetes</taxon>
        <taxon>Mycobacteriales</taxon>
        <taxon>Mycobacteriaceae</taxon>
        <taxon>Mycolicibacterium</taxon>
    </lineage>
</organism>
<accession>A0A132PHI0</accession>
<dbReference type="Proteomes" id="UP000070612">
    <property type="component" value="Unassembled WGS sequence"/>
</dbReference>
<evidence type="ECO:0000256" key="4">
    <source>
        <dbReference type="ARBA" id="ARBA00022840"/>
    </source>
</evidence>
<feature type="domain" description="ABC1 atypical kinase-like" evidence="5">
    <location>
        <begin position="81"/>
        <end position="314"/>
    </location>
</feature>
<evidence type="ECO:0000313" key="7">
    <source>
        <dbReference type="Proteomes" id="UP000070612"/>
    </source>
</evidence>
<dbReference type="GO" id="GO:0016740">
    <property type="term" value="F:transferase activity"/>
    <property type="evidence" value="ECO:0007669"/>
    <property type="project" value="UniProtKB-KW"/>
</dbReference>
<dbReference type="SUPFAM" id="SSF56112">
    <property type="entry name" value="Protein kinase-like (PK-like)"/>
    <property type="match status" value="1"/>
</dbReference>